<dbReference type="GO" id="GO:0042545">
    <property type="term" value="P:cell wall modification"/>
    <property type="evidence" value="ECO:0007669"/>
    <property type="project" value="UniProtKB-UniRule"/>
</dbReference>
<keyword evidence="5" id="KW-0964">Secreted</keyword>
<dbReference type="FunCoup" id="A0A2P5F3Z1">
    <property type="interactions" value="40"/>
</dbReference>
<evidence type="ECO:0000256" key="2">
    <source>
        <dbReference type="ARBA" id="ARBA00005184"/>
    </source>
</evidence>
<dbReference type="PANTHER" id="PTHR31321:SF76">
    <property type="entry name" value="PECTINESTERASE 10-RELATED"/>
    <property type="match status" value="1"/>
</dbReference>
<sequence length="325" mass="36632">MSFCERSFRLCFAFLLVLGVEVASGQWHKRDHDLDNRSGGYRRIIVDRSGHGDFMTIQSAIDSVPSFNKYWVYIIVSAGIYWYEKETVKRKSFGGDHESVAQSPTFTSSADNTIVQMIGFTNSYNHPVNKNPRAPAVAAMVSGDMTKFIRCGFYGLQDTLWDHQGRHYYKNCTIEGAVDFIFGGGQSMFEQCSISVNGAALGPAFVGFITAQGRTYNNEASGFVFKNCKVYGTGKVFLGRAWRPYSRVLFYHSYLSDVIVPQGWDAWRFVGYEGQLTFAEDSCYGPGSDTSWRVRWEKKLSPKAVKMLTSGTFIDGEGWLQRMPL</sequence>
<comment type="catalytic activity">
    <reaction evidence="9 12">
        <text>[(1-&gt;4)-alpha-D-galacturonosyl methyl ester](n) + n H2O = [(1-&gt;4)-alpha-D-galacturonosyl](n) + n methanol + n H(+)</text>
        <dbReference type="Rhea" id="RHEA:22380"/>
        <dbReference type="Rhea" id="RHEA-COMP:14570"/>
        <dbReference type="Rhea" id="RHEA-COMP:14573"/>
        <dbReference type="ChEBI" id="CHEBI:15377"/>
        <dbReference type="ChEBI" id="CHEBI:15378"/>
        <dbReference type="ChEBI" id="CHEBI:17790"/>
        <dbReference type="ChEBI" id="CHEBI:140522"/>
        <dbReference type="ChEBI" id="CHEBI:140523"/>
        <dbReference type="EC" id="3.1.1.11"/>
    </reaction>
</comment>
<gene>
    <name evidence="14" type="ORF">TorRG33x02_115980</name>
</gene>
<comment type="subcellular location">
    <subcellularLocation>
        <location evidence="1">Secreted</location>
        <location evidence="1">Cell wall</location>
    </subcellularLocation>
</comment>
<protein>
    <recommendedName>
        <fullName evidence="4 12">Pectinesterase</fullName>
        <ecNumber evidence="4 12">3.1.1.11</ecNumber>
    </recommendedName>
</protein>
<dbReference type="EMBL" id="JXTC01000064">
    <property type="protein sequence ID" value="PON92504.1"/>
    <property type="molecule type" value="Genomic_DNA"/>
</dbReference>
<dbReference type="InParanoid" id="A0A2P5F3Z1"/>
<evidence type="ECO:0000256" key="4">
    <source>
        <dbReference type="ARBA" id="ARBA00013229"/>
    </source>
</evidence>
<accession>A0A2P5F3Z1</accession>
<dbReference type="OrthoDB" id="2019149at2759"/>
<dbReference type="InterPro" id="IPR033131">
    <property type="entry name" value="Pectinesterase_Asp_AS"/>
</dbReference>
<evidence type="ECO:0000256" key="3">
    <source>
        <dbReference type="ARBA" id="ARBA00008891"/>
    </source>
</evidence>
<comment type="function">
    <text evidence="10">Acts in the modification of cell walls via demethylesterification of cell wall pectin.</text>
</comment>
<dbReference type="STRING" id="63057.A0A2P5F3Z1"/>
<comment type="pathway">
    <text evidence="2 12">Glycan metabolism; pectin degradation; 2-dehydro-3-deoxy-D-gluconate from pectin: step 1/5.</text>
</comment>
<reference evidence="15" key="1">
    <citation type="submission" date="2016-06" db="EMBL/GenBank/DDBJ databases">
        <title>Parallel loss of symbiosis genes in relatives of nitrogen-fixing non-legume Parasponia.</title>
        <authorList>
            <person name="Van Velzen R."/>
            <person name="Holmer R."/>
            <person name="Bu F."/>
            <person name="Rutten L."/>
            <person name="Van Zeijl A."/>
            <person name="Liu W."/>
            <person name="Santuari L."/>
            <person name="Cao Q."/>
            <person name="Sharma T."/>
            <person name="Shen D."/>
            <person name="Roswanjaya Y."/>
            <person name="Wardhani T."/>
            <person name="Kalhor M.S."/>
            <person name="Jansen J."/>
            <person name="Van den Hoogen J."/>
            <person name="Gungor B."/>
            <person name="Hartog M."/>
            <person name="Hontelez J."/>
            <person name="Verver J."/>
            <person name="Yang W.-C."/>
            <person name="Schijlen E."/>
            <person name="Repin R."/>
            <person name="Schilthuizen M."/>
            <person name="Schranz E."/>
            <person name="Heidstra R."/>
            <person name="Miyata K."/>
            <person name="Fedorova E."/>
            <person name="Kohlen W."/>
            <person name="Bisseling T."/>
            <person name="Smit S."/>
            <person name="Geurts R."/>
        </authorList>
    </citation>
    <scope>NUCLEOTIDE SEQUENCE [LARGE SCALE GENOMIC DNA]</scope>
    <source>
        <strain evidence="15">cv. RG33-2</strain>
    </source>
</reference>
<evidence type="ECO:0000256" key="8">
    <source>
        <dbReference type="ARBA" id="ARBA00023180"/>
    </source>
</evidence>
<dbReference type="EC" id="3.1.1.11" evidence="4 12"/>
<dbReference type="Proteomes" id="UP000237000">
    <property type="component" value="Unassembled WGS sequence"/>
</dbReference>
<dbReference type="FunFam" id="2.160.20.10:FF:000013">
    <property type="entry name" value="Pectinesterase"/>
    <property type="match status" value="1"/>
</dbReference>
<keyword evidence="12" id="KW-0732">Signal</keyword>
<dbReference type="SUPFAM" id="SSF51126">
    <property type="entry name" value="Pectin lyase-like"/>
    <property type="match status" value="1"/>
</dbReference>
<feature type="active site" evidence="11">
    <location>
        <position position="179"/>
    </location>
</feature>
<organism evidence="14 15">
    <name type="scientific">Trema orientale</name>
    <name type="common">Charcoal tree</name>
    <name type="synonym">Celtis orientalis</name>
    <dbReference type="NCBI Taxonomy" id="63057"/>
    <lineage>
        <taxon>Eukaryota</taxon>
        <taxon>Viridiplantae</taxon>
        <taxon>Streptophyta</taxon>
        <taxon>Embryophyta</taxon>
        <taxon>Tracheophyta</taxon>
        <taxon>Spermatophyta</taxon>
        <taxon>Magnoliopsida</taxon>
        <taxon>eudicotyledons</taxon>
        <taxon>Gunneridae</taxon>
        <taxon>Pentapetalae</taxon>
        <taxon>rosids</taxon>
        <taxon>fabids</taxon>
        <taxon>Rosales</taxon>
        <taxon>Cannabaceae</taxon>
        <taxon>Trema</taxon>
    </lineage>
</organism>
<evidence type="ECO:0000256" key="9">
    <source>
        <dbReference type="ARBA" id="ARBA00047928"/>
    </source>
</evidence>
<dbReference type="InterPro" id="IPR000070">
    <property type="entry name" value="Pectinesterase_cat"/>
</dbReference>
<comment type="caution">
    <text evidence="14">The sequence shown here is derived from an EMBL/GenBank/DDBJ whole genome shotgun (WGS) entry which is preliminary data.</text>
</comment>
<dbReference type="UniPathway" id="UPA00545">
    <property type="reaction ID" value="UER00823"/>
</dbReference>
<dbReference type="GO" id="GO:0045490">
    <property type="term" value="P:pectin catabolic process"/>
    <property type="evidence" value="ECO:0007669"/>
    <property type="project" value="UniProtKB-UniRule"/>
</dbReference>
<feature type="signal peptide" evidence="12">
    <location>
        <begin position="1"/>
        <end position="25"/>
    </location>
</feature>
<dbReference type="PROSITE" id="PS00503">
    <property type="entry name" value="PECTINESTERASE_2"/>
    <property type="match status" value="1"/>
</dbReference>
<feature type="chain" id="PRO_5015022336" description="Pectinesterase" evidence="12">
    <location>
        <begin position="26"/>
        <end position="325"/>
    </location>
</feature>
<evidence type="ECO:0000256" key="1">
    <source>
        <dbReference type="ARBA" id="ARBA00004191"/>
    </source>
</evidence>
<evidence type="ECO:0000259" key="13">
    <source>
        <dbReference type="Pfam" id="PF01095"/>
    </source>
</evidence>
<keyword evidence="6 12" id="KW-0378">Hydrolase</keyword>
<evidence type="ECO:0000256" key="10">
    <source>
        <dbReference type="ARBA" id="ARBA00057335"/>
    </source>
</evidence>
<keyword evidence="7 12" id="KW-0063">Aspartyl esterase</keyword>
<evidence type="ECO:0000256" key="11">
    <source>
        <dbReference type="PROSITE-ProRule" id="PRU10040"/>
    </source>
</evidence>
<dbReference type="GO" id="GO:0030599">
    <property type="term" value="F:pectinesterase activity"/>
    <property type="evidence" value="ECO:0007669"/>
    <property type="project" value="UniProtKB-UniRule"/>
</dbReference>
<dbReference type="Pfam" id="PF01095">
    <property type="entry name" value="Pectinesterase"/>
    <property type="match status" value="1"/>
</dbReference>
<dbReference type="AlphaFoldDB" id="A0A2P5F3Z1"/>
<dbReference type="Gene3D" id="2.160.20.10">
    <property type="entry name" value="Single-stranded right-handed beta-helix, Pectin lyase-like"/>
    <property type="match status" value="1"/>
</dbReference>
<evidence type="ECO:0000256" key="7">
    <source>
        <dbReference type="ARBA" id="ARBA00023085"/>
    </source>
</evidence>
<dbReference type="InterPro" id="IPR011050">
    <property type="entry name" value="Pectin_lyase_fold/virulence"/>
</dbReference>
<evidence type="ECO:0000256" key="12">
    <source>
        <dbReference type="RuleBase" id="RU000589"/>
    </source>
</evidence>
<dbReference type="PANTHER" id="PTHR31321">
    <property type="entry name" value="ACYL-COA THIOESTER HYDROLASE YBHC-RELATED"/>
    <property type="match status" value="1"/>
</dbReference>
<evidence type="ECO:0000313" key="15">
    <source>
        <dbReference type="Proteomes" id="UP000237000"/>
    </source>
</evidence>
<dbReference type="InterPro" id="IPR012334">
    <property type="entry name" value="Pectin_lyas_fold"/>
</dbReference>
<comment type="similarity">
    <text evidence="3">Belongs to the pectinesterase family.</text>
</comment>
<keyword evidence="8" id="KW-0325">Glycoprotein</keyword>
<feature type="domain" description="Pectinesterase catalytic" evidence="13">
    <location>
        <begin position="44"/>
        <end position="316"/>
    </location>
</feature>
<proteinExistence type="inferred from homology"/>
<evidence type="ECO:0000256" key="6">
    <source>
        <dbReference type="ARBA" id="ARBA00022801"/>
    </source>
</evidence>
<evidence type="ECO:0000313" key="14">
    <source>
        <dbReference type="EMBL" id="PON92504.1"/>
    </source>
</evidence>
<keyword evidence="15" id="KW-1185">Reference proteome</keyword>
<keyword evidence="5" id="KW-0134">Cell wall</keyword>
<name>A0A2P5F3Z1_TREOI</name>
<evidence type="ECO:0000256" key="5">
    <source>
        <dbReference type="ARBA" id="ARBA00022512"/>
    </source>
</evidence>